<protein>
    <recommendedName>
        <fullName evidence="2">26S proteasome non-ATPase regulatory subunit 9</fullName>
    </recommendedName>
    <alternativeName>
        <fullName evidence="4">26S proteasome regulatory subunit p27</fullName>
    </alternativeName>
</protein>
<feature type="coiled-coil region" evidence="5">
    <location>
        <begin position="7"/>
        <end position="34"/>
    </location>
</feature>
<evidence type="ECO:0000256" key="3">
    <source>
        <dbReference type="ARBA" id="ARBA00023186"/>
    </source>
</evidence>
<proteinExistence type="inferred from homology"/>
<name>A0ABD0LCT2_9CAEN</name>
<dbReference type="SUPFAM" id="SSF50156">
    <property type="entry name" value="PDZ domain-like"/>
    <property type="match status" value="1"/>
</dbReference>
<gene>
    <name evidence="7" type="ORF">BaRGS_00011603</name>
</gene>
<evidence type="ECO:0000313" key="8">
    <source>
        <dbReference type="Proteomes" id="UP001519460"/>
    </source>
</evidence>
<dbReference type="InterPro" id="IPR036034">
    <property type="entry name" value="PDZ_sf"/>
</dbReference>
<organism evidence="7 8">
    <name type="scientific">Batillaria attramentaria</name>
    <dbReference type="NCBI Taxonomy" id="370345"/>
    <lineage>
        <taxon>Eukaryota</taxon>
        <taxon>Metazoa</taxon>
        <taxon>Spiralia</taxon>
        <taxon>Lophotrochozoa</taxon>
        <taxon>Mollusca</taxon>
        <taxon>Gastropoda</taxon>
        <taxon>Caenogastropoda</taxon>
        <taxon>Sorbeoconcha</taxon>
        <taxon>Cerithioidea</taxon>
        <taxon>Batillariidae</taxon>
        <taxon>Batillaria</taxon>
    </lineage>
</organism>
<keyword evidence="8" id="KW-1185">Reference proteome</keyword>
<evidence type="ECO:0000259" key="6">
    <source>
        <dbReference type="SMART" id="SM00228"/>
    </source>
</evidence>
<dbReference type="Pfam" id="PF18265">
    <property type="entry name" value="Nas2_N"/>
    <property type="match status" value="1"/>
</dbReference>
<dbReference type="EMBL" id="JACVVK020000061">
    <property type="protein sequence ID" value="KAK7497073.1"/>
    <property type="molecule type" value="Genomic_DNA"/>
</dbReference>
<evidence type="ECO:0000256" key="4">
    <source>
        <dbReference type="ARBA" id="ARBA00030007"/>
    </source>
</evidence>
<dbReference type="InterPro" id="IPR035269">
    <property type="entry name" value="PSMD9"/>
</dbReference>
<accession>A0ABD0LCT2</accession>
<keyword evidence="5" id="KW-0175">Coiled coil</keyword>
<dbReference type="InterPro" id="IPR040815">
    <property type="entry name" value="Nas2_N"/>
</dbReference>
<dbReference type="Pfam" id="PF13180">
    <property type="entry name" value="PDZ_2"/>
    <property type="match status" value="1"/>
</dbReference>
<dbReference type="SMART" id="SM00228">
    <property type="entry name" value="PDZ"/>
    <property type="match status" value="1"/>
</dbReference>
<evidence type="ECO:0000256" key="1">
    <source>
        <dbReference type="ARBA" id="ARBA00005256"/>
    </source>
</evidence>
<feature type="domain" description="PDZ" evidence="6">
    <location>
        <begin position="97"/>
        <end position="174"/>
    </location>
</feature>
<dbReference type="Proteomes" id="UP001519460">
    <property type="component" value="Unassembled WGS sequence"/>
</dbReference>
<reference evidence="7 8" key="1">
    <citation type="journal article" date="2023" name="Sci. Data">
        <title>Genome assembly of the Korean intertidal mud-creeper Batillaria attramentaria.</title>
        <authorList>
            <person name="Patra A.K."/>
            <person name="Ho P.T."/>
            <person name="Jun S."/>
            <person name="Lee S.J."/>
            <person name="Kim Y."/>
            <person name="Won Y.J."/>
        </authorList>
    </citation>
    <scope>NUCLEOTIDE SEQUENCE [LARGE SCALE GENOMIC DNA]</scope>
    <source>
        <strain evidence="7">Wonlab-2016</strain>
    </source>
</reference>
<evidence type="ECO:0000256" key="2">
    <source>
        <dbReference type="ARBA" id="ARBA00014937"/>
    </source>
</evidence>
<keyword evidence="3" id="KW-0143">Chaperone</keyword>
<comment type="caution">
    <text evidence="7">The sequence shown here is derived from an EMBL/GenBank/DDBJ whole genome shotgun (WGS) entry which is preliminary data.</text>
</comment>
<dbReference type="Gene3D" id="6.10.140.1710">
    <property type="match status" value="1"/>
</dbReference>
<dbReference type="Gene3D" id="2.30.42.10">
    <property type="match status" value="1"/>
</dbReference>
<sequence>MAASENMKSLMKKKDDIEKEMQELTDVLESQKGVGMDGPLVDTEGYPRADIDVYSVRHARHQIACLQTDHTMLMKEIEEELYRIHAELREKQSGDDTPMEVTPASASSKPVVPFLKVDRVDSGSPASSAGIEVGDEVVEFGSVTAENFTSLQQIGGVVQHSIGRPVRVKVLRNNQTRVLSITPGPWSGRGNLGCNIVSIKR</sequence>
<evidence type="ECO:0000256" key="5">
    <source>
        <dbReference type="SAM" id="Coils"/>
    </source>
</evidence>
<comment type="similarity">
    <text evidence="1">Belongs to the proteasome subunit p27 family.</text>
</comment>
<dbReference type="AlphaFoldDB" id="A0ABD0LCT2"/>
<dbReference type="PANTHER" id="PTHR12651">
    <property type="entry name" value="26S PROTEASOME NON-ATPASE REGULATORY SUBUNIT 9"/>
    <property type="match status" value="1"/>
</dbReference>
<evidence type="ECO:0000313" key="7">
    <source>
        <dbReference type="EMBL" id="KAK7497073.1"/>
    </source>
</evidence>
<dbReference type="InterPro" id="IPR001478">
    <property type="entry name" value="PDZ"/>
</dbReference>
<dbReference type="FunFam" id="2.30.42.10:FF:000107">
    <property type="entry name" value="26S proteasome non-ATPase regulatory subunit 9"/>
    <property type="match status" value="1"/>
</dbReference>
<dbReference type="PANTHER" id="PTHR12651:SF1">
    <property type="entry name" value="26S PROTEASOME NON-ATPASE REGULATORY SUBUNIT 9"/>
    <property type="match status" value="1"/>
</dbReference>